<keyword evidence="3" id="KW-1185">Reference proteome</keyword>
<dbReference type="InterPro" id="IPR012664">
    <property type="entry name" value="CHP02452"/>
</dbReference>
<reference evidence="2 3" key="1">
    <citation type="submission" date="2016-03" db="EMBL/GenBank/DDBJ databases">
        <title>Comparative genomics of the ectomycorrhizal sister species Rhizopogon vinicolor and Rhizopogon vesiculosus (Basidiomycota: Boletales) reveals a divergence of the mating type B locus.</title>
        <authorList>
            <person name="Mujic A.B."/>
            <person name="Kuo A."/>
            <person name="Tritt A."/>
            <person name="Lipzen A."/>
            <person name="Chen C."/>
            <person name="Johnson J."/>
            <person name="Sharma A."/>
            <person name="Barry K."/>
            <person name="Grigoriev I.V."/>
            <person name="Spatafora J.W."/>
        </authorList>
    </citation>
    <scope>NUCLEOTIDE SEQUENCE [LARGE SCALE GENOMIC DNA]</scope>
    <source>
        <strain evidence="2 3">AM-OR11-056</strain>
    </source>
</reference>
<name>A0A1J8R1X3_9AGAM</name>
<evidence type="ECO:0000313" key="2">
    <source>
        <dbReference type="EMBL" id="OJA15754.1"/>
    </source>
</evidence>
<comment type="caution">
    <text evidence="2">The sequence shown here is derived from an EMBL/GenBank/DDBJ whole genome shotgun (WGS) entry which is preliminary data.</text>
</comment>
<protein>
    <recommendedName>
        <fullName evidence="1">Microbial-type PARG catalytic domain-containing protein</fullName>
    </recommendedName>
</protein>
<dbReference type="EMBL" id="LVVM01002901">
    <property type="protein sequence ID" value="OJA15754.1"/>
    <property type="molecule type" value="Genomic_DNA"/>
</dbReference>
<gene>
    <name evidence="2" type="ORF">AZE42_05351</name>
</gene>
<dbReference type="InterPro" id="IPR019261">
    <property type="entry name" value="PARG_cat_microbial"/>
</dbReference>
<dbReference type="Proteomes" id="UP000183567">
    <property type="component" value="Unassembled WGS sequence"/>
</dbReference>
<sequence length="98" mass="10936">MHCSGHLLLPPGDATSPGGGFLIRLPTQEESIARSSTHYPSLMTATTQQFYHIRRSDKKRDFYHHALVHTHAAVLLRNDAGDWVSPYNVDVVTRTGQP</sequence>
<evidence type="ECO:0000259" key="1">
    <source>
        <dbReference type="Pfam" id="PF10021"/>
    </source>
</evidence>
<dbReference type="Gene3D" id="3.40.220.10">
    <property type="entry name" value="Leucine Aminopeptidase, subunit E, domain 1"/>
    <property type="match status" value="1"/>
</dbReference>
<dbReference type="InterPro" id="IPR043472">
    <property type="entry name" value="Macro_dom-like"/>
</dbReference>
<evidence type="ECO:0000313" key="3">
    <source>
        <dbReference type="Proteomes" id="UP000183567"/>
    </source>
</evidence>
<accession>A0A1J8R1X3</accession>
<dbReference type="NCBIfam" id="TIGR02452">
    <property type="entry name" value="TIGR02452 family protein"/>
    <property type="match status" value="1"/>
</dbReference>
<organism evidence="2 3">
    <name type="scientific">Rhizopogon vesiculosus</name>
    <dbReference type="NCBI Taxonomy" id="180088"/>
    <lineage>
        <taxon>Eukaryota</taxon>
        <taxon>Fungi</taxon>
        <taxon>Dikarya</taxon>
        <taxon>Basidiomycota</taxon>
        <taxon>Agaricomycotina</taxon>
        <taxon>Agaricomycetes</taxon>
        <taxon>Agaricomycetidae</taxon>
        <taxon>Boletales</taxon>
        <taxon>Suillineae</taxon>
        <taxon>Rhizopogonaceae</taxon>
        <taxon>Rhizopogon</taxon>
    </lineage>
</organism>
<proteinExistence type="predicted"/>
<dbReference type="Pfam" id="PF10021">
    <property type="entry name" value="PARG_cat_microb"/>
    <property type="match status" value="1"/>
</dbReference>
<dbReference type="OrthoDB" id="10260596at2759"/>
<feature type="domain" description="Microbial-type PARG catalytic" evidence="1">
    <location>
        <begin position="13"/>
        <end position="78"/>
    </location>
</feature>
<dbReference type="AlphaFoldDB" id="A0A1J8R1X3"/>